<evidence type="ECO:0000313" key="3">
    <source>
        <dbReference type="Proteomes" id="UP001302745"/>
    </source>
</evidence>
<gene>
    <name evidence="2" type="ORF">C8A00DRAFT_38779</name>
</gene>
<name>A0AAN6VC63_9PEZI</name>
<comment type="caution">
    <text evidence="2">The sequence shown here is derived from an EMBL/GenBank/DDBJ whole genome shotgun (WGS) entry which is preliminary data.</text>
</comment>
<sequence length="353" mass="39143">MDLSVGDQLRLWLEKAGSAALRQTRAEAKKEEKADKTVLILNCASRSLVESDFYRLAPQGQHVTGWASGITKVVQSISAVTREPRGQYFVFFDTRAAAEAYRSSLNHQLGLAKLAQRSNPTPEAEPVTTPFTLLPPQLRYRPQLIPATELLNAITKATWNETGVARPSPPGTKPTRDGGSASPRQQPSSPTIPYLLARHLDHNRLEADMSWSVLVRLAGSKVSVGDMIQAIDADGAERNLPWRLVEERPDVDYWPRQVQTLRSGSGKIGFRESAEHVKGEEGEGEGEEEGSPSVVVRTAAAEPPMTQQYGYTRFVVTFADTAEARRFARTWHRREVVDERTARTMVVNATALW</sequence>
<dbReference type="EMBL" id="MU857294">
    <property type="protein sequence ID" value="KAK4148647.1"/>
    <property type="molecule type" value="Genomic_DNA"/>
</dbReference>
<reference evidence="2" key="2">
    <citation type="submission" date="2023-05" db="EMBL/GenBank/DDBJ databases">
        <authorList>
            <consortium name="Lawrence Berkeley National Laboratory"/>
            <person name="Steindorff A."/>
            <person name="Hensen N."/>
            <person name="Bonometti L."/>
            <person name="Westerberg I."/>
            <person name="Brannstrom I.O."/>
            <person name="Guillou S."/>
            <person name="Cros-Aarteil S."/>
            <person name="Calhoun S."/>
            <person name="Haridas S."/>
            <person name="Kuo A."/>
            <person name="Mondo S."/>
            <person name="Pangilinan J."/>
            <person name="Riley R."/>
            <person name="Labutti K."/>
            <person name="Andreopoulos B."/>
            <person name="Lipzen A."/>
            <person name="Chen C."/>
            <person name="Yanf M."/>
            <person name="Daum C."/>
            <person name="Ng V."/>
            <person name="Clum A."/>
            <person name="Ohm R."/>
            <person name="Martin F."/>
            <person name="Silar P."/>
            <person name="Natvig D."/>
            <person name="Lalanne C."/>
            <person name="Gautier V."/>
            <person name="Ament-Velasquez S.L."/>
            <person name="Kruys A."/>
            <person name="Hutchinson M.I."/>
            <person name="Powell A.J."/>
            <person name="Barry K."/>
            <person name="Miller A.N."/>
            <person name="Grigoriev I.V."/>
            <person name="Debuchy R."/>
            <person name="Gladieux P."/>
            <person name="Thoren M.H."/>
            <person name="Johannesson H."/>
        </authorList>
    </citation>
    <scope>NUCLEOTIDE SEQUENCE</scope>
    <source>
        <strain evidence="2">CBS 538.74</strain>
    </source>
</reference>
<organism evidence="2 3">
    <name type="scientific">Chaetomidium leptoderma</name>
    <dbReference type="NCBI Taxonomy" id="669021"/>
    <lineage>
        <taxon>Eukaryota</taxon>
        <taxon>Fungi</taxon>
        <taxon>Dikarya</taxon>
        <taxon>Ascomycota</taxon>
        <taxon>Pezizomycotina</taxon>
        <taxon>Sordariomycetes</taxon>
        <taxon>Sordariomycetidae</taxon>
        <taxon>Sordariales</taxon>
        <taxon>Chaetomiaceae</taxon>
        <taxon>Chaetomidium</taxon>
    </lineage>
</organism>
<reference evidence="2" key="1">
    <citation type="journal article" date="2023" name="Mol. Phylogenet. Evol.">
        <title>Genome-scale phylogeny and comparative genomics of the fungal order Sordariales.</title>
        <authorList>
            <person name="Hensen N."/>
            <person name="Bonometti L."/>
            <person name="Westerberg I."/>
            <person name="Brannstrom I.O."/>
            <person name="Guillou S."/>
            <person name="Cros-Aarteil S."/>
            <person name="Calhoun S."/>
            <person name="Haridas S."/>
            <person name="Kuo A."/>
            <person name="Mondo S."/>
            <person name="Pangilinan J."/>
            <person name="Riley R."/>
            <person name="LaButti K."/>
            <person name="Andreopoulos B."/>
            <person name="Lipzen A."/>
            <person name="Chen C."/>
            <person name="Yan M."/>
            <person name="Daum C."/>
            <person name="Ng V."/>
            <person name="Clum A."/>
            <person name="Steindorff A."/>
            <person name="Ohm R.A."/>
            <person name="Martin F."/>
            <person name="Silar P."/>
            <person name="Natvig D.O."/>
            <person name="Lalanne C."/>
            <person name="Gautier V."/>
            <person name="Ament-Velasquez S.L."/>
            <person name="Kruys A."/>
            <person name="Hutchinson M.I."/>
            <person name="Powell A.J."/>
            <person name="Barry K."/>
            <person name="Miller A.N."/>
            <person name="Grigoriev I.V."/>
            <person name="Debuchy R."/>
            <person name="Gladieux P."/>
            <person name="Hiltunen Thoren M."/>
            <person name="Johannesson H."/>
        </authorList>
    </citation>
    <scope>NUCLEOTIDE SEQUENCE</scope>
    <source>
        <strain evidence="2">CBS 538.74</strain>
    </source>
</reference>
<feature type="compositionally biased region" description="Basic and acidic residues" evidence="1">
    <location>
        <begin position="271"/>
        <end position="281"/>
    </location>
</feature>
<proteinExistence type="predicted"/>
<evidence type="ECO:0000313" key="2">
    <source>
        <dbReference type="EMBL" id="KAK4148647.1"/>
    </source>
</evidence>
<accession>A0AAN6VC63</accession>
<keyword evidence="3" id="KW-1185">Reference proteome</keyword>
<protein>
    <submittedName>
        <fullName evidence="2">Uncharacterized protein</fullName>
    </submittedName>
</protein>
<feature type="region of interest" description="Disordered" evidence="1">
    <location>
        <begin position="161"/>
        <end position="191"/>
    </location>
</feature>
<dbReference type="Proteomes" id="UP001302745">
    <property type="component" value="Unassembled WGS sequence"/>
</dbReference>
<evidence type="ECO:0000256" key="1">
    <source>
        <dbReference type="SAM" id="MobiDB-lite"/>
    </source>
</evidence>
<feature type="region of interest" description="Disordered" evidence="1">
    <location>
        <begin position="271"/>
        <end position="293"/>
    </location>
</feature>
<dbReference type="AlphaFoldDB" id="A0AAN6VC63"/>
<feature type="compositionally biased region" description="Polar residues" evidence="1">
    <location>
        <begin position="182"/>
        <end position="191"/>
    </location>
</feature>